<dbReference type="PRINTS" id="PR00604">
    <property type="entry name" value="CYTCHRMECIAB"/>
</dbReference>
<evidence type="ECO:0000313" key="10">
    <source>
        <dbReference type="Proteomes" id="UP001431963"/>
    </source>
</evidence>
<evidence type="ECO:0000256" key="2">
    <source>
        <dbReference type="ARBA" id="ARBA00022617"/>
    </source>
</evidence>
<evidence type="ECO:0000256" key="5">
    <source>
        <dbReference type="ARBA" id="ARBA00023004"/>
    </source>
</evidence>
<comment type="caution">
    <text evidence="9">The sequence shown here is derived from an EMBL/GenBank/DDBJ whole genome shotgun (WGS) entry which is preliminary data.</text>
</comment>
<feature type="chain" id="PRO_5045726960" evidence="7">
    <location>
        <begin position="26"/>
        <end position="137"/>
    </location>
</feature>
<gene>
    <name evidence="9" type="ORF">V6590_07470</name>
</gene>
<evidence type="ECO:0000256" key="1">
    <source>
        <dbReference type="ARBA" id="ARBA00022448"/>
    </source>
</evidence>
<keyword evidence="7" id="KW-0732">Signal</keyword>
<name>A0ABU8BTF8_9RHOB</name>
<keyword evidence="4" id="KW-0249">Electron transport</keyword>
<dbReference type="SUPFAM" id="SSF46626">
    <property type="entry name" value="Cytochrome c"/>
    <property type="match status" value="1"/>
</dbReference>
<dbReference type="InterPro" id="IPR002327">
    <property type="entry name" value="Cyt_c_1A/1B"/>
</dbReference>
<feature type="domain" description="Cytochrome c" evidence="8">
    <location>
        <begin position="33"/>
        <end position="133"/>
    </location>
</feature>
<dbReference type="InterPro" id="IPR036909">
    <property type="entry name" value="Cyt_c-like_dom_sf"/>
</dbReference>
<dbReference type="PROSITE" id="PS51007">
    <property type="entry name" value="CYTC"/>
    <property type="match status" value="1"/>
</dbReference>
<evidence type="ECO:0000256" key="6">
    <source>
        <dbReference type="PROSITE-ProRule" id="PRU00433"/>
    </source>
</evidence>
<dbReference type="PANTHER" id="PTHR11961">
    <property type="entry name" value="CYTOCHROME C"/>
    <property type="match status" value="1"/>
</dbReference>
<evidence type="ECO:0000256" key="4">
    <source>
        <dbReference type="ARBA" id="ARBA00022982"/>
    </source>
</evidence>
<dbReference type="RefSeq" id="WP_335421462.1">
    <property type="nucleotide sequence ID" value="NZ_JBALHR010000003.1"/>
</dbReference>
<feature type="signal peptide" evidence="7">
    <location>
        <begin position="1"/>
        <end position="25"/>
    </location>
</feature>
<dbReference type="Gene3D" id="1.10.760.10">
    <property type="entry name" value="Cytochrome c-like domain"/>
    <property type="match status" value="1"/>
</dbReference>
<keyword evidence="10" id="KW-1185">Reference proteome</keyword>
<dbReference type="Pfam" id="PF00034">
    <property type="entry name" value="Cytochrom_C"/>
    <property type="match status" value="1"/>
</dbReference>
<evidence type="ECO:0000256" key="7">
    <source>
        <dbReference type="SAM" id="SignalP"/>
    </source>
</evidence>
<organism evidence="9 10">
    <name type="scientific">Gemmobacter denitrificans</name>
    <dbReference type="NCBI Taxonomy" id="3123040"/>
    <lineage>
        <taxon>Bacteria</taxon>
        <taxon>Pseudomonadati</taxon>
        <taxon>Pseudomonadota</taxon>
        <taxon>Alphaproteobacteria</taxon>
        <taxon>Rhodobacterales</taxon>
        <taxon>Paracoccaceae</taxon>
        <taxon>Gemmobacter</taxon>
    </lineage>
</organism>
<accession>A0ABU8BTF8</accession>
<dbReference type="EMBL" id="JBALHR010000003">
    <property type="protein sequence ID" value="MEH7827983.1"/>
    <property type="molecule type" value="Genomic_DNA"/>
</dbReference>
<reference evidence="9" key="1">
    <citation type="submission" date="2024-02" db="EMBL/GenBank/DDBJ databases">
        <title>Genome sequences of strain Gemmobacter sp. JM10B15.</title>
        <authorList>
            <person name="Zhang M."/>
        </authorList>
    </citation>
    <scope>NUCLEOTIDE SEQUENCE</scope>
    <source>
        <strain evidence="9">JM10B15</strain>
    </source>
</reference>
<proteinExistence type="predicted"/>
<sequence length="137" mass="14552">MTPNCLTRTALACLALAAAAPAAQAEQGLDEAIKIEAGKAFFASECQRCHSIDADRQTYGPPLENIIGRPAGSVADYAYSPALAKAGFTWTEGALIAWMEDNQAFVPGTRMRHVGITDPVVQAFIVAWLKDAARSAQ</sequence>
<keyword evidence="2 6" id="KW-0349">Heme</keyword>
<protein>
    <submittedName>
        <fullName evidence="9">C-type cytochrome</fullName>
    </submittedName>
</protein>
<keyword evidence="3 6" id="KW-0479">Metal-binding</keyword>
<dbReference type="InterPro" id="IPR009056">
    <property type="entry name" value="Cyt_c-like_dom"/>
</dbReference>
<dbReference type="Proteomes" id="UP001431963">
    <property type="component" value="Unassembled WGS sequence"/>
</dbReference>
<keyword evidence="5 6" id="KW-0408">Iron</keyword>
<keyword evidence="1" id="KW-0813">Transport</keyword>
<evidence type="ECO:0000313" key="9">
    <source>
        <dbReference type="EMBL" id="MEH7827983.1"/>
    </source>
</evidence>
<evidence type="ECO:0000259" key="8">
    <source>
        <dbReference type="PROSITE" id="PS51007"/>
    </source>
</evidence>
<evidence type="ECO:0000256" key="3">
    <source>
        <dbReference type="ARBA" id="ARBA00022723"/>
    </source>
</evidence>